<dbReference type="EMBL" id="GBXM01074773">
    <property type="protein sequence ID" value="JAH33804.1"/>
    <property type="molecule type" value="Transcribed_RNA"/>
</dbReference>
<name>A0A0E9RX82_ANGAN</name>
<accession>A0A0E9RX82</accession>
<proteinExistence type="predicted"/>
<reference evidence="1" key="2">
    <citation type="journal article" date="2015" name="Fish Shellfish Immunol.">
        <title>Early steps in the European eel (Anguilla anguilla)-Vibrio vulnificus interaction in the gills: Role of the RtxA13 toxin.</title>
        <authorList>
            <person name="Callol A."/>
            <person name="Pajuelo D."/>
            <person name="Ebbesson L."/>
            <person name="Teles M."/>
            <person name="MacKenzie S."/>
            <person name="Amaro C."/>
        </authorList>
    </citation>
    <scope>NUCLEOTIDE SEQUENCE</scope>
</reference>
<reference evidence="1" key="1">
    <citation type="submission" date="2014-11" db="EMBL/GenBank/DDBJ databases">
        <authorList>
            <person name="Amaro Gonzalez C."/>
        </authorList>
    </citation>
    <scope>NUCLEOTIDE SEQUENCE</scope>
</reference>
<evidence type="ECO:0000313" key="1">
    <source>
        <dbReference type="EMBL" id="JAH33804.1"/>
    </source>
</evidence>
<sequence length="15" mass="1876">MRGPWEKKINFQNNN</sequence>
<protein>
    <submittedName>
        <fullName evidence="1">Uncharacterized protein</fullName>
    </submittedName>
</protein>
<organism evidence="1">
    <name type="scientific">Anguilla anguilla</name>
    <name type="common">European freshwater eel</name>
    <name type="synonym">Muraena anguilla</name>
    <dbReference type="NCBI Taxonomy" id="7936"/>
    <lineage>
        <taxon>Eukaryota</taxon>
        <taxon>Metazoa</taxon>
        <taxon>Chordata</taxon>
        <taxon>Craniata</taxon>
        <taxon>Vertebrata</taxon>
        <taxon>Euteleostomi</taxon>
        <taxon>Actinopterygii</taxon>
        <taxon>Neopterygii</taxon>
        <taxon>Teleostei</taxon>
        <taxon>Anguilliformes</taxon>
        <taxon>Anguillidae</taxon>
        <taxon>Anguilla</taxon>
    </lineage>
</organism>